<dbReference type="PANTHER" id="PTHR30015:SF6">
    <property type="entry name" value="SLL1429 PROTEIN"/>
    <property type="match status" value="1"/>
</dbReference>
<sequence>MFNFLKNKFKKIGKKDEKKVQEYEKQQEQLQPESLNEEDEVEQEQSQPESLNEEGLKQEQLQPKSSNEEDEVEQEQLQPEGLNEEDEVEQEQLQPESLNEEDEVEQEQLQSESLNEDEVEQEQLQPESLNEDEVEQGQLQLESLNDDEKMQEIERLLKDNLTKERSSEIDKSNFDNIKTGYDFEYYLKSIFDKLGFLTTVSKTSQEQGANLILEKDDTKTVVQAKFYNSPIDNKAIEELAGSLRFYNAQKGIVVTNNIFTKSAIELAAVNNIKLIDGNELDKIRQDIAKL</sequence>
<dbReference type="Pfam" id="PF04471">
    <property type="entry name" value="Mrr_cat"/>
    <property type="match status" value="1"/>
</dbReference>
<comment type="caution">
    <text evidence="3">The sequence shown here is derived from an EMBL/GenBank/DDBJ whole genome shotgun (WGS) entry which is preliminary data.</text>
</comment>
<dbReference type="SUPFAM" id="SSF52980">
    <property type="entry name" value="Restriction endonuclease-like"/>
    <property type="match status" value="1"/>
</dbReference>
<gene>
    <name evidence="3" type="ORF">ACJDU8_03040</name>
</gene>
<reference evidence="3 4" key="1">
    <citation type="submission" date="2024-11" db="EMBL/GenBank/DDBJ databases">
        <authorList>
            <person name="Heng Y.C."/>
            <person name="Lim A.C.H."/>
            <person name="Lee J.K.Y."/>
            <person name="Kittelmann S."/>
        </authorList>
    </citation>
    <scope>NUCLEOTIDE SEQUENCE [LARGE SCALE GENOMIC DNA]</scope>
    <source>
        <strain evidence="3 4">WILCCON 0269</strain>
    </source>
</reference>
<feature type="region of interest" description="Disordered" evidence="1">
    <location>
        <begin position="15"/>
        <end position="147"/>
    </location>
</feature>
<dbReference type="RefSeq" id="WP_406790678.1">
    <property type="nucleotide sequence ID" value="NZ_JBJHZX010000003.1"/>
</dbReference>
<dbReference type="InterPro" id="IPR011856">
    <property type="entry name" value="tRNA_endonuc-like_dom_sf"/>
</dbReference>
<proteinExistence type="predicted"/>
<name>A0ABW8SET4_9CLOT</name>
<evidence type="ECO:0000313" key="4">
    <source>
        <dbReference type="Proteomes" id="UP001623660"/>
    </source>
</evidence>
<protein>
    <submittedName>
        <fullName evidence="3">DUF2034 domain-containing protein</fullName>
    </submittedName>
</protein>
<evidence type="ECO:0000259" key="2">
    <source>
        <dbReference type="Pfam" id="PF04471"/>
    </source>
</evidence>
<feature type="domain" description="Restriction endonuclease type IV Mrr" evidence="2">
    <location>
        <begin position="179"/>
        <end position="281"/>
    </location>
</feature>
<feature type="compositionally biased region" description="Basic and acidic residues" evidence="1">
    <location>
        <begin position="15"/>
        <end position="27"/>
    </location>
</feature>
<organism evidence="3 4">
    <name type="scientific">Candidatus Clostridium eludens</name>
    <dbReference type="NCBI Taxonomy" id="3381663"/>
    <lineage>
        <taxon>Bacteria</taxon>
        <taxon>Bacillati</taxon>
        <taxon>Bacillota</taxon>
        <taxon>Clostridia</taxon>
        <taxon>Eubacteriales</taxon>
        <taxon>Clostridiaceae</taxon>
        <taxon>Clostridium</taxon>
    </lineage>
</organism>
<evidence type="ECO:0000256" key="1">
    <source>
        <dbReference type="SAM" id="MobiDB-lite"/>
    </source>
</evidence>
<keyword evidence="4" id="KW-1185">Reference proteome</keyword>
<evidence type="ECO:0000313" key="3">
    <source>
        <dbReference type="EMBL" id="MFL0194554.1"/>
    </source>
</evidence>
<dbReference type="Proteomes" id="UP001623660">
    <property type="component" value="Unassembled WGS sequence"/>
</dbReference>
<dbReference type="InterPro" id="IPR007560">
    <property type="entry name" value="Restrct_endonuc_IV_Mrr"/>
</dbReference>
<dbReference type="PANTHER" id="PTHR30015">
    <property type="entry name" value="MRR RESTRICTION SYSTEM PROTEIN"/>
    <property type="match status" value="1"/>
</dbReference>
<dbReference type="Gene3D" id="3.40.1350.10">
    <property type="match status" value="1"/>
</dbReference>
<dbReference type="InterPro" id="IPR011335">
    <property type="entry name" value="Restrct_endonuc-II-like"/>
</dbReference>
<dbReference type="EMBL" id="JBJHZX010000003">
    <property type="protein sequence ID" value="MFL0194554.1"/>
    <property type="molecule type" value="Genomic_DNA"/>
</dbReference>
<accession>A0ABW8SET4</accession>
<dbReference type="InterPro" id="IPR052906">
    <property type="entry name" value="Type_IV_Methyl-Rstrct_Enzyme"/>
</dbReference>